<protein>
    <submittedName>
        <fullName evidence="1">Uncharacterized protein</fullName>
    </submittedName>
</protein>
<reference evidence="1" key="3">
    <citation type="submission" date="2015-04" db="UniProtKB">
        <authorList>
            <consortium name="EnsemblPlants"/>
        </authorList>
    </citation>
    <scope>IDENTIFICATION</scope>
</reference>
<evidence type="ECO:0000313" key="1">
    <source>
        <dbReference type="EnsemblPlants" id="LPERR03G08170.2"/>
    </source>
</evidence>
<organism evidence="1 2">
    <name type="scientific">Leersia perrieri</name>
    <dbReference type="NCBI Taxonomy" id="77586"/>
    <lineage>
        <taxon>Eukaryota</taxon>
        <taxon>Viridiplantae</taxon>
        <taxon>Streptophyta</taxon>
        <taxon>Embryophyta</taxon>
        <taxon>Tracheophyta</taxon>
        <taxon>Spermatophyta</taxon>
        <taxon>Magnoliopsida</taxon>
        <taxon>Liliopsida</taxon>
        <taxon>Poales</taxon>
        <taxon>Poaceae</taxon>
        <taxon>BOP clade</taxon>
        <taxon>Oryzoideae</taxon>
        <taxon>Oryzeae</taxon>
        <taxon>Oryzinae</taxon>
        <taxon>Leersia</taxon>
    </lineage>
</organism>
<reference evidence="2" key="2">
    <citation type="submission" date="2013-12" db="EMBL/GenBank/DDBJ databases">
        <authorList>
            <person name="Yu Y."/>
            <person name="Lee S."/>
            <person name="de Baynast K."/>
            <person name="Wissotski M."/>
            <person name="Liu L."/>
            <person name="Talag J."/>
            <person name="Goicoechea J."/>
            <person name="Angelova A."/>
            <person name="Jetty R."/>
            <person name="Kudrna D."/>
            <person name="Golser W."/>
            <person name="Rivera L."/>
            <person name="Zhang J."/>
            <person name="Wing R."/>
        </authorList>
    </citation>
    <scope>NUCLEOTIDE SEQUENCE</scope>
</reference>
<accession>A0A0D9VRG4</accession>
<reference evidence="1 2" key="1">
    <citation type="submission" date="2012-08" db="EMBL/GenBank/DDBJ databases">
        <title>Oryza genome evolution.</title>
        <authorList>
            <person name="Wing R.A."/>
        </authorList>
    </citation>
    <scope>NUCLEOTIDE SEQUENCE</scope>
</reference>
<dbReference type="AlphaFoldDB" id="A0A0D9VRG4"/>
<dbReference type="EnsemblPlants" id="LPERR03G08170.2">
    <property type="protein sequence ID" value="LPERR03G08170.2"/>
    <property type="gene ID" value="LPERR03G08170"/>
</dbReference>
<dbReference type="Gramene" id="LPERR03G08170.2">
    <property type="protein sequence ID" value="LPERR03G08170.2"/>
    <property type="gene ID" value="LPERR03G08170"/>
</dbReference>
<name>A0A0D9VRG4_9ORYZ</name>
<dbReference type="HOGENOM" id="CLU_2402848_0_0_1"/>
<dbReference type="Proteomes" id="UP000032180">
    <property type="component" value="Chromosome 3"/>
</dbReference>
<keyword evidence="2" id="KW-1185">Reference proteome</keyword>
<sequence>MAGGRGGGRAVAVNWPRVPVEPSVQCSVQSMRFHTVFAPILPPPSLTATTVHWKNSHLVGVGEEEAEEQTLRLACTNLNPFVKAPRPIRWRPE</sequence>
<evidence type="ECO:0000313" key="2">
    <source>
        <dbReference type="Proteomes" id="UP000032180"/>
    </source>
</evidence>
<proteinExistence type="predicted"/>